<dbReference type="Pfam" id="PF01501">
    <property type="entry name" value="Glyco_transf_8"/>
    <property type="match status" value="1"/>
</dbReference>
<name>A0A2T6ZJQ0_TUBBO</name>
<evidence type="ECO:0000256" key="14">
    <source>
        <dbReference type="SAM" id="MobiDB-lite"/>
    </source>
</evidence>
<dbReference type="STRING" id="42251.A0A2T6ZJQ0"/>
<organism evidence="15 16">
    <name type="scientific">Tuber borchii</name>
    <name type="common">White truffle</name>
    <dbReference type="NCBI Taxonomy" id="42251"/>
    <lineage>
        <taxon>Eukaryota</taxon>
        <taxon>Fungi</taxon>
        <taxon>Dikarya</taxon>
        <taxon>Ascomycota</taxon>
        <taxon>Pezizomycotina</taxon>
        <taxon>Pezizomycetes</taxon>
        <taxon>Pezizales</taxon>
        <taxon>Tuberaceae</taxon>
        <taxon>Tuber</taxon>
    </lineage>
</organism>
<dbReference type="FunFam" id="3.90.550.10:FF:000092">
    <property type="entry name" value="Glycogenin 2"/>
    <property type="match status" value="1"/>
</dbReference>
<evidence type="ECO:0000256" key="2">
    <source>
        <dbReference type="ARBA" id="ARBA00004496"/>
    </source>
</evidence>
<feature type="compositionally biased region" description="Polar residues" evidence="14">
    <location>
        <begin position="254"/>
        <end position="268"/>
    </location>
</feature>
<keyword evidence="16" id="KW-1185">Reference proteome</keyword>
<evidence type="ECO:0000256" key="4">
    <source>
        <dbReference type="ARBA" id="ARBA00022679"/>
    </source>
</evidence>
<keyword evidence="8" id="KW-0464">Manganese</keyword>
<feature type="region of interest" description="Disordered" evidence="14">
    <location>
        <begin position="253"/>
        <end position="352"/>
    </location>
</feature>
<accession>A0A2T6ZJQ0</accession>
<dbReference type="InterPro" id="IPR050587">
    <property type="entry name" value="GNT1/Glycosyltrans_8"/>
</dbReference>
<dbReference type="GO" id="GO:0046872">
    <property type="term" value="F:metal ion binding"/>
    <property type="evidence" value="ECO:0007669"/>
    <property type="project" value="UniProtKB-KW"/>
</dbReference>
<dbReference type="SUPFAM" id="SSF53448">
    <property type="entry name" value="Nucleotide-diphospho-sugar transferases"/>
    <property type="match status" value="1"/>
</dbReference>
<dbReference type="PANTHER" id="PTHR11183">
    <property type="entry name" value="GLYCOGENIN SUBFAMILY MEMBER"/>
    <property type="match status" value="1"/>
</dbReference>
<dbReference type="AlphaFoldDB" id="A0A2T6ZJQ0"/>
<evidence type="ECO:0000313" key="16">
    <source>
        <dbReference type="Proteomes" id="UP000244722"/>
    </source>
</evidence>
<dbReference type="OrthoDB" id="2014201at2759"/>
<keyword evidence="6" id="KW-0320">Glycogen biosynthesis</keyword>
<feature type="compositionally biased region" description="Acidic residues" evidence="14">
    <location>
        <begin position="492"/>
        <end position="518"/>
    </location>
</feature>
<evidence type="ECO:0000256" key="1">
    <source>
        <dbReference type="ARBA" id="ARBA00001936"/>
    </source>
</evidence>
<feature type="compositionally biased region" description="Low complexity" evidence="14">
    <location>
        <begin position="709"/>
        <end position="718"/>
    </location>
</feature>
<comment type="catalytic activity">
    <reaction evidence="12">
        <text>L-tyrosyl-[glycogenin] + UDP-alpha-D-glucose = alpha-D-glucosyl-L-tyrosyl-[glycogenin] + UDP + H(+)</text>
        <dbReference type="Rhea" id="RHEA:23360"/>
        <dbReference type="Rhea" id="RHEA-COMP:14604"/>
        <dbReference type="Rhea" id="RHEA-COMP:14605"/>
        <dbReference type="ChEBI" id="CHEBI:15378"/>
        <dbReference type="ChEBI" id="CHEBI:46858"/>
        <dbReference type="ChEBI" id="CHEBI:58223"/>
        <dbReference type="ChEBI" id="CHEBI:58885"/>
        <dbReference type="ChEBI" id="CHEBI:140573"/>
        <dbReference type="EC" id="2.4.1.186"/>
    </reaction>
</comment>
<comment type="function">
    <text evidence="13">Self-glucosylating initiator of glycogen synthesis. It catalyzes the formation of a short alpha (1,4)-glucosyl chain covalently attached via a glucose 1-O-tyrosyl linkage to internal tyrosine residues and these chains act as primers for the elongation reaction catalyzed by glycogen synthase.</text>
</comment>
<feature type="region of interest" description="Disordered" evidence="14">
    <location>
        <begin position="367"/>
        <end position="526"/>
    </location>
</feature>
<reference evidence="15 16" key="1">
    <citation type="submission" date="2017-04" db="EMBL/GenBank/DDBJ databases">
        <title>Draft genome sequence of Tuber borchii Vittad., a whitish edible truffle.</title>
        <authorList>
            <consortium name="DOE Joint Genome Institute"/>
            <person name="Murat C."/>
            <person name="Kuo A."/>
            <person name="Barry K.W."/>
            <person name="Clum A."/>
            <person name="Dockter R.B."/>
            <person name="Fauchery L."/>
            <person name="Iotti M."/>
            <person name="Kohler A."/>
            <person name="Labutti K."/>
            <person name="Lindquist E.A."/>
            <person name="Lipzen A."/>
            <person name="Ohm R.A."/>
            <person name="Wang M."/>
            <person name="Grigoriev I.V."/>
            <person name="Zambonelli A."/>
            <person name="Martin F.M."/>
        </authorList>
    </citation>
    <scope>NUCLEOTIDE SEQUENCE [LARGE SCALE GENOMIC DNA]</scope>
    <source>
        <strain evidence="15 16">Tbo3840</strain>
    </source>
</reference>
<evidence type="ECO:0000256" key="13">
    <source>
        <dbReference type="ARBA" id="ARBA00057883"/>
    </source>
</evidence>
<evidence type="ECO:0000256" key="5">
    <source>
        <dbReference type="ARBA" id="ARBA00022723"/>
    </source>
</evidence>
<evidence type="ECO:0000256" key="10">
    <source>
        <dbReference type="ARBA" id="ARBA00038934"/>
    </source>
</evidence>
<keyword evidence="4 15" id="KW-0808">Transferase</keyword>
<dbReference type="InterPro" id="IPR029044">
    <property type="entry name" value="Nucleotide-diphossugar_trans"/>
</dbReference>
<dbReference type="Proteomes" id="UP000244722">
    <property type="component" value="Unassembled WGS sequence"/>
</dbReference>
<keyword evidence="5" id="KW-0479">Metal-binding</keyword>
<comment type="caution">
    <text evidence="15">The sequence shown here is derived from an EMBL/GenBank/DDBJ whole genome shotgun (WGS) entry which is preliminary data.</text>
</comment>
<feature type="compositionally biased region" description="Polar residues" evidence="14">
    <location>
        <begin position="286"/>
        <end position="309"/>
    </location>
</feature>
<sequence length="773" mass="86004">MTDVYCTLLLSDSYLPGAQVLAYSLRDGGTSKKLAVLVTLETLSEETIEELKRLFDYVIPVDPIYNEATTNLRLMNRLDLNATFTKINLWKQTQFRKIVFIDADVVSIRPPDELFELEADFAAAPDIGWPDCFNSGVMLLRPHMGTYYSLLQLAGRGVSFDVGADQGLLNSYFKNWHRISFTYNCTPSGHYQYTPAFTHYGANISLAHFIGAEKPWNIGRSIKESGSTNSSGTPYHQLLGYWWATWDKHFRGQQEGSNDSTTGGSSYRGSAGGPGSGFRQAYSGPVGNQASELGSQQHGAGSSGTQHQSRASEKAPAGENTDKLAPEPQQLPFHGTFPDVVDTPQGPVDQAQFFQTGPTTYQVSDIQVGRSAPRSSSPPPQQEQQEQQAPPVIPFSTPYYNWDPTRSAPPVDGAPEANHFPRQFYSNEWDNPAPAFKTPPPAPPQGQKQWFASREKTPEPPREPPLRQIFPWENKPRTTTRVFADDPPAEEHIEEPEDDEEEEGEDEEEEEEVQEELEPPITKEEATAWRTYVQENEWDAIPGIQDYVSDLKRRGGHVIQSLEASPRIPGYFVPLLSQERPSLPVTPNPVKRRTAQWTAEEQPQFPSARGIPSQEDWDPHAKLDELRRLPPSFISTLSNTDMSNDAARSQAEKGAIVPKASAEVQAQAEVTVSPPSPVYSNSSVQTESPKLEDRATQVDIPEVEDKKSLAGSSSASLKTDSDISLGKRSIESQSPPKSPESKEKEKRRSMNLQKLLPRYWGKTSESRRQAASR</sequence>
<dbReference type="GO" id="GO:0008466">
    <property type="term" value="F:glycogenin glucosyltransferase activity"/>
    <property type="evidence" value="ECO:0007669"/>
    <property type="project" value="UniProtKB-EC"/>
</dbReference>
<evidence type="ECO:0000256" key="7">
    <source>
        <dbReference type="ARBA" id="ARBA00023180"/>
    </source>
</evidence>
<feature type="compositionally biased region" description="Basic and acidic residues" evidence="14">
    <location>
        <begin position="764"/>
        <end position="773"/>
    </location>
</feature>
<dbReference type="EMBL" id="NESQ01000221">
    <property type="protein sequence ID" value="PUU75634.1"/>
    <property type="molecule type" value="Genomic_DNA"/>
</dbReference>
<dbReference type="GO" id="GO:0005978">
    <property type="term" value="P:glycogen biosynthetic process"/>
    <property type="evidence" value="ECO:0007669"/>
    <property type="project" value="UniProtKB-KW"/>
</dbReference>
<feature type="compositionally biased region" description="Polar residues" evidence="14">
    <location>
        <begin position="595"/>
        <end position="605"/>
    </location>
</feature>
<comment type="cofactor">
    <cofactor evidence="1">
        <name>Mn(2+)</name>
        <dbReference type="ChEBI" id="CHEBI:29035"/>
    </cofactor>
</comment>
<feature type="compositionally biased region" description="Polar residues" evidence="14">
    <location>
        <begin position="633"/>
        <end position="647"/>
    </location>
</feature>
<feature type="compositionally biased region" description="Basic and acidic residues" evidence="14">
    <location>
        <begin position="617"/>
        <end position="628"/>
    </location>
</feature>
<comment type="subcellular location">
    <subcellularLocation>
        <location evidence="2">Cytoplasm</location>
    </subcellularLocation>
</comment>
<dbReference type="GO" id="GO:0005737">
    <property type="term" value="C:cytoplasm"/>
    <property type="evidence" value="ECO:0007669"/>
    <property type="project" value="UniProtKB-SubCell"/>
</dbReference>
<comment type="catalytic activity">
    <reaction evidence="11">
        <text>[1,4-alpha-D-glucosyl](n)-L-tyrosyl-[glycogenin] + UDP-alpha-D-glucose = [1,4-alpha-D-glucosyl](n+1)-L-tyrosyl-[glycogenin] + UDP + H(+)</text>
        <dbReference type="Rhea" id="RHEA:56560"/>
        <dbReference type="Rhea" id="RHEA-COMP:14606"/>
        <dbReference type="Rhea" id="RHEA-COMP:14607"/>
        <dbReference type="ChEBI" id="CHEBI:15378"/>
        <dbReference type="ChEBI" id="CHEBI:58223"/>
        <dbReference type="ChEBI" id="CHEBI:58885"/>
        <dbReference type="ChEBI" id="CHEBI:140574"/>
        <dbReference type="EC" id="2.4.1.186"/>
    </reaction>
</comment>
<protein>
    <recommendedName>
        <fullName evidence="10">glycogenin glucosyltransferase</fullName>
        <ecNumber evidence="10">2.4.1.186</ecNumber>
    </recommendedName>
</protein>
<feature type="compositionally biased region" description="Basic and acidic residues" evidence="14">
    <location>
        <begin position="739"/>
        <end position="748"/>
    </location>
</feature>
<evidence type="ECO:0000256" key="12">
    <source>
        <dbReference type="ARBA" id="ARBA00052293"/>
    </source>
</evidence>
<feature type="compositionally biased region" description="Basic and acidic residues" evidence="14">
    <location>
        <begin position="453"/>
        <end position="465"/>
    </location>
</feature>
<evidence type="ECO:0000256" key="6">
    <source>
        <dbReference type="ARBA" id="ARBA00023056"/>
    </source>
</evidence>
<keyword evidence="3" id="KW-0963">Cytoplasm</keyword>
<evidence type="ECO:0000256" key="3">
    <source>
        <dbReference type="ARBA" id="ARBA00022490"/>
    </source>
</evidence>
<feature type="region of interest" description="Disordered" evidence="14">
    <location>
        <begin position="579"/>
        <end position="773"/>
    </location>
</feature>
<gene>
    <name evidence="15" type="ORF">B9Z19DRAFT_993759</name>
</gene>
<evidence type="ECO:0000256" key="9">
    <source>
        <dbReference type="ARBA" id="ARBA00038162"/>
    </source>
</evidence>
<comment type="similarity">
    <text evidence="9">Belongs to the glycosyltransferase 8 family. Glycogenin subfamily.</text>
</comment>
<dbReference type="Gene3D" id="3.90.550.10">
    <property type="entry name" value="Spore Coat Polysaccharide Biosynthesis Protein SpsA, Chain A"/>
    <property type="match status" value="1"/>
</dbReference>
<dbReference type="EC" id="2.4.1.186" evidence="10"/>
<keyword evidence="7" id="KW-0325">Glycoprotein</keyword>
<dbReference type="InterPro" id="IPR002495">
    <property type="entry name" value="Glyco_trans_8"/>
</dbReference>
<evidence type="ECO:0000313" key="15">
    <source>
        <dbReference type="EMBL" id="PUU75634.1"/>
    </source>
</evidence>
<evidence type="ECO:0000256" key="11">
    <source>
        <dbReference type="ARBA" id="ARBA00050886"/>
    </source>
</evidence>
<proteinExistence type="inferred from homology"/>
<dbReference type="CDD" id="cd02537">
    <property type="entry name" value="GT8_Glycogenin"/>
    <property type="match status" value="1"/>
</dbReference>
<evidence type="ECO:0000256" key="8">
    <source>
        <dbReference type="ARBA" id="ARBA00023211"/>
    </source>
</evidence>